<keyword evidence="2" id="KW-1185">Reference proteome</keyword>
<organism evidence="1 2">
    <name type="scientific">Mucilaginibacter ximonensis</name>
    <dbReference type="NCBI Taxonomy" id="538021"/>
    <lineage>
        <taxon>Bacteria</taxon>
        <taxon>Pseudomonadati</taxon>
        <taxon>Bacteroidota</taxon>
        <taxon>Sphingobacteriia</taxon>
        <taxon>Sphingobacteriales</taxon>
        <taxon>Sphingobacteriaceae</taxon>
        <taxon>Mucilaginibacter</taxon>
    </lineage>
</organism>
<comment type="caution">
    <text evidence="1">The sequence shown here is derived from an EMBL/GenBank/DDBJ whole genome shotgun (WGS) entry which is preliminary data.</text>
</comment>
<dbReference type="Proteomes" id="UP001597557">
    <property type="component" value="Unassembled WGS sequence"/>
</dbReference>
<evidence type="ECO:0000313" key="2">
    <source>
        <dbReference type="Proteomes" id="UP001597557"/>
    </source>
</evidence>
<proteinExistence type="predicted"/>
<gene>
    <name evidence="1" type="ORF">ACFS5N_09250</name>
</gene>
<accession>A0ABW5YBA4</accession>
<reference evidence="2" key="1">
    <citation type="journal article" date="2019" name="Int. J. Syst. Evol. Microbiol.">
        <title>The Global Catalogue of Microorganisms (GCM) 10K type strain sequencing project: providing services to taxonomists for standard genome sequencing and annotation.</title>
        <authorList>
            <consortium name="The Broad Institute Genomics Platform"/>
            <consortium name="The Broad Institute Genome Sequencing Center for Infectious Disease"/>
            <person name="Wu L."/>
            <person name="Ma J."/>
        </authorList>
    </citation>
    <scope>NUCLEOTIDE SEQUENCE [LARGE SCALE GENOMIC DNA]</scope>
    <source>
        <strain evidence="2">KCTC 22437</strain>
    </source>
</reference>
<protein>
    <submittedName>
        <fullName evidence="1">Uncharacterized protein</fullName>
    </submittedName>
</protein>
<evidence type="ECO:0000313" key="1">
    <source>
        <dbReference type="EMBL" id="MFD2872653.1"/>
    </source>
</evidence>
<dbReference type="RefSeq" id="WP_377184551.1">
    <property type="nucleotide sequence ID" value="NZ_JBHUPD010000002.1"/>
</dbReference>
<dbReference type="EMBL" id="JBHUPD010000002">
    <property type="protein sequence ID" value="MFD2872653.1"/>
    <property type="molecule type" value="Genomic_DNA"/>
</dbReference>
<name>A0ABW5YBA4_9SPHI</name>
<sequence>MEVNDSIFRCFMKIGFDPNLIEEDFADLDKTFSPYIWGANKVDAKLKKLKYVDYGDDLRLILLQFYVKPTLIELNSIKDIESYRKNEKSIGIPIIVDNENFFSKSEEVRCIFLKQSILQKLDLLENVVKKKKLDTNIEQLKIDLQNILN</sequence>